<organism evidence="5 6">
    <name type="scientific">Candidatus Woykebacteria bacterium RIFCSPLOWO2_01_FULL_41_12</name>
    <dbReference type="NCBI Taxonomy" id="1802604"/>
    <lineage>
        <taxon>Bacteria</taxon>
        <taxon>Candidatus Woykeibacteriota</taxon>
    </lineage>
</organism>
<dbReference type="GO" id="GO:0006508">
    <property type="term" value="P:proteolysis"/>
    <property type="evidence" value="ECO:0007669"/>
    <property type="project" value="UniProtKB-KW"/>
</dbReference>
<evidence type="ECO:0008006" key="7">
    <source>
        <dbReference type="Google" id="ProtNLM"/>
    </source>
</evidence>
<dbReference type="EMBL" id="MHDA01000042">
    <property type="protein sequence ID" value="OGY30841.1"/>
    <property type="molecule type" value="Genomic_DNA"/>
</dbReference>
<keyword evidence="2" id="KW-0645">Protease</keyword>
<evidence type="ECO:0000256" key="3">
    <source>
        <dbReference type="ARBA" id="ARBA00022801"/>
    </source>
</evidence>
<dbReference type="Proteomes" id="UP000179279">
    <property type="component" value="Unassembled WGS sequence"/>
</dbReference>
<proteinExistence type="inferred from homology"/>
<keyword evidence="4" id="KW-0720">Serine protease</keyword>
<dbReference type="AlphaFoldDB" id="A0A1G1WTD3"/>
<evidence type="ECO:0000313" key="5">
    <source>
        <dbReference type="EMBL" id="OGY30841.1"/>
    </source>
</evidence>
<evidence type="ECO:0000256" key="2">
    <source>
        <dbReference type="ARBA" id="ARBA00022670"/>
    </source>
</evidence>
<evidence type="ECO:0000313" key="6">
    <source>
        <dbReference type="Proteomes" id="UP000179279"/>
    </source>
</evidence>
<dbReference type="Gene3D" id="3.40.50.880">
    <property type="match status" value="1"/>
</dbReference>
<gene>
    <name evidence="5" type="ORF">A3A57_01115</name>
</gene>
<sequence length="188" mass="21716">MNMTKYILHGGNSKEVNPDNDSYFREMTVGSNGKILVLLNYFSREEDEILKLAEQDKQRFLQNSANKNLEFEIAEPDKLESQLKKAYVMYMRGGDTGWLKSKLSQTPNLQKLFKSKVISGSSAGVYVLAKYYWGNDSRKLGEGLGIFNFKAFCHYAPQDMEIVNKLLKYKEDLPLITLPNYKWVVIYQ</sequence>
<comment type="similarity">
    <text evidence="1">Belongs to the peptidase S51 family.</text>
</comment>
<accession>A0A1G1WTD3</accession>
<dbReference type="InterPro" id="IPR005320">
    <property type="entry name" value="Peptidase_S51"/>
</dbReference>
<dbReference type="GO" id="GO:0008236">
    <property type="term" value="F:serine-type peptidase activity"/>
    <property type="evidence" value="ECO:0007669"/>
    <property type="project" value="UniProtKB-KW"/>
</dbReference>
<protein>
    <recommendedName>
        <fullName evidence="7">Peptidase</fullName>
    </recommendedName>
</protein>
<keyword evidence="3" id="KW-0378">Hydrolase</keyword>
<dbReference type="InterPro" id="IPR029062">
    <property type="entry name" value="Class_I_gatase-like"/>
</dbReference>
<dbReference type="Pfam" id="PF03575">
    <property type="entry name" value="Peptidase_S51"/>
    <property type="match status" value="1"/>
</dbReference>
<comment type="caution">
    <text evidence="5">The sequence shown here is derived from an EMBL/GenBank/DDBJ whole genome shotgun (WGS) entry which is preliminary data.</text>
</comment>
<evidence type="ECO:0000256" key="4">
    <source>
        <dbReference type="ARBA" id="ARBA00022825"/>
    </source>
</evidence>
<reference evidence="5 6" key="1">
    <citation type="journal article" date="2016" name="Nat. Commun.">
        <title>Thousands of microbial genomes shed light on interconnected biogeochemical processes in an aquifer system.</title>
        <authorList>
            <person name="Anantharaman K."/>
            <person name="Brown C.T."/>
            <person name="Hug L.A."/>
            <person name="Sharon I."/>
            <person name="Castelle C.J."/>
            <person name="Probst A.J."/>
            <person name="Thomas B.C."/>
            <person name="Singh A."/>
            <person name="Wilkins M.J."/>
            <person name="Karaoz U."/>
            <person name="Brodie E.L."/>
            <person name="Williams K.H."/>
            <person name="Hubbard S.S."/>
            <person name="Banfield J.F."/>
        </authorList>
    </citation>
    <scope>NUCLEOTIDE SEQUENCE [LARGE SCALE GENOMIC DNA]</scope>
</reference>
<evidence type="ECO:0000256" key="1">
    <source>
        <dbReference type="ARBA" id="ARBA00006534"/>
    </source>
</evidence>
<name>A0A1G1WTD3_9BACT</name>